<gene>
    <name evidence="8" type="ORF">Taro_030684</name>
</gene>
<dbReference type="PROSITE" id="PS50103">
    <property type="entry name" value="ZF_C3H1"/>
    <property type="match status" value="1"/>
</dbReference>
<evidence type="ECO:0000256" key="3">
    <source>
        <dbReference type="ARBA" id="ARBA00022771"/>
    </source>
</evidence>
<feature type="domain" description="C3H1-type" evidence="7">
    <location>
        <begin position="49"/>
        <end position="76"/>
    </location>
</feature>
<reference evidence="8" key="1">
    <citation type="submission" date="2017-07" db="EMBL/GenBank/DDBJ databases">
        <title>Taro Niue Genome Assembly and Annotation.</title>
        <authorList>
            <person name="Atibalentja N."/>
            <person name="Keating K."/>
            <person name="Fields C.J."/>
        </authorList>
    </citation>
    <scope>NUCLEOTIDE SEQUENCE</scope>
    <source>
        <strain evidence="8">Niue_2</strain>
        <tissue evidence="8">Leaf</tissue>
    </source>
</reference>
<proteinExistence type="predicted"/>
<comment type="caution">
    <text evidence="8">The sequence shown here is derived from an EMBL/GenBank/DDBJ whole genome shotgun (WGS) entry which is preliminary data.</text>
</comment>
<dbReference type="Pfam" id="PF00642">
    <property type="entry name" value="zf-CCCH"/>
    <property type="match status" value="1"/>
</dbReference>
<dbReference type="Gene3D" id="4.10.1000.10">
    <property type="entry name" value="Zinc finger, CCCH-type"/>
    <property type="match status" value="1"/>
</dbReference>
<keyword evidence="1 5" id="KW-0479">Metal-binding</keyword>
<evidence type="ECO:0000313" key="8">
    <source>
        <dbReference type="EMBL" id="MQL97985.1"/>
    </source>
</evidence>
<dbReference type="GO" id="GO:0045892">
    <property type="term" value="P:negative regulation of DNA-templated transcription"/>
    <property type="evidence" value="ECO:0007669"/>
    <property type="project" value="InterPro"/>
</dbReference>
<feature type="zinc finger region" description="C3H1-type" evidence="5">
    <location>
        <begin position="49"/>
        <end position="76"/>
    </location>
</feature>
<feature type="compositionally biased region" description="Basic residues" evidence="6">
    <location>
        <begin position="19"/>
        <end position="29"/>
    </location>
</feature>
<feature type="non-terminal residue" evidence="8">
    <location>
        <position position="309"/>
    </location>
</feature>
<dbReference type="SMART" id="SM00356">
    <property type="entry name" value="ZnF_C3H1"/>
    <property type="match status" value="1"/>
</dbReference>
<dbReference type="EMBL" id="NMUH01002124">
    <property type="protein sequence ID" value="MQL97985.1"/>
    <property type="molecule type" value="Genomic_DNA"/>
</dbReference>
<dbReference type="AlphaFoldDB" id="A0A843VPT4"/>
<evidence type="ECO:0000256" key="1">
    <source>
        <dbReference type="ARBA" id="ARBA00022723"/>
    </source>
</evidence>
<accession>A0A843VPT4</accession>
<dbReference type="Proteomes" id="UP000652761">
    <property type="component" value="Unassembled WGS sequence"/>
</dbReference>
<keyword evidence="4 5" id="KW-0862">Zinc</keyword>
<dbReference type="SUPFAM" id="SSF90229">
    <property type="entry name" value="CCCH zinc finger"/>
    <property type="match status" value="1"/>
</dbReference>
<evidence type="ECO:0000256" key="4">
    <source>
        <dbReference type="ARBA" id="ARBA00022833"/>
    </source>
</evidence>
<evidence type="ECO:0000256" key="6">
    <source>
        <dbReference type="SAM" id="MobiDB-lite"/>
    </source>
</evidence>
<feature type="compositionally biased region" description="Basic residues" evidence="6">
    <location>
        <begin position="1"/>
        <end position="11"/>
    </location>
</feature>
<feature type="region of interest" description="Disordered" evidence="6">
    <location>
        <begin position="126"/>
        <end position="145"/>
    </location>
</feature>
<dbReference type="PANTHER" id="PTHR13119:SF12">
    <property type="entry name" value="PROTEIN SUPPRESSOR OF SABLE"/>
    <property type="match status" value="1"/>
</dbReference>
<feature type="region of interest" description="Disordered" evidence="6">
    <location>
        <begin position="1"/>
        <end position="35"/>
    </location>
</feature>
<keyword evidence="3 5" id="KW-0863">Zinc-finger</keyword>
<dbReference type="GO" id="GO:0005634">
    <property type="term" value="C:nucleus"/>
    <property type="evidence" value="ECO:0007669"/>
    <property type="project" value="TreeGrafter"/>
</dbReference>
<keyword evidence="2" id="KW-0677">Repeat</keyword>
<feature type="region of interest" description="Disordered" evidence="6">
    <location>
        <begin position="78"/>
        <end position="119"/>
    </location>
</feature>
<protein>
    <recommendedName>
        <fullName evidence="7">C3H1-type domain-containing protein</fullName>
    </recommendedName>
</protein>
<dbReference type="InterPro" id="IPR045124">
    <property type="entry name" value="Su(sable)-like"/>
</dbReference>
<evidence type="ECO:0000256" key="2">
    <source>
        <dbReference type="ARBA" id="ARBA00022737"/>
    </source>
</evidence>
<dbReference type="OrthoDB" id="411372at2759"/>
<name>A0A843VPT4_COLES</name>
<evidence type="ECO:0000313" key="9">
    <source>
        <dbReference type="Proteomes" id="UP000652761"/>
    </source>
</evidence>
<dbReference type="GO" id="GO:0003723">
    <property type="term" value="F:RNA binding"/>
    <property type="evidence" value="ECO:0007669"/>
    <property type="project" value="InterPro"/>
</dbReference>
<dbReference type="InterPro" id="IPR036855">
    <property type="entry name" value="Znf_CCCH_sf"/>
</dbReference>
<dbReference type="GO" id="GO:0008270">
    <property type="term" value="F:zinc ion binding"/>
    <property type="evidence" value="ECO:0007669"/>
    <property type="project" value="UniProtKB-KW"/>
</dbReference>
<dbReference type="PANTHER" id="PTHR13119">
    <property type="entry name" value="ZINC FINGER CCCH DOMAIN-CONTAINING PROTEI"/>
    <property type="match status" value="1"/>
</dbReference>
<evidence type="ECO:0000256" key="5">
    <source>
        <dbReference type="PROSITE-ProRule" id="PRU00723"/>
    </source>
</evidence>
<dbReference type="InterPro" id="IPR000571">
    <property type="entry name" value="Znf_CCCH"/>
</dbReference>
<evidence type="ECO:0000259" key="7">
    <source>
        <dbReference type="PROSITE" id="PS50103"/>
    </source>
</evidence>
<sequence>DIKVQQKRKRAPLTENRKEKKKLAKKRKRAETNRKLGVKRLKLEMISKPKKVIPCSFYQKGRCQKGDSCKFSHDIIPDTKSTISAGEPSSSMSVSRQTDSKMLSGNKNLESSLSTSVVNTSLNTTTSRNISMPKDSVKQMKKQPPRMPKGICFLSFGKETTISINKQADDLDLKECDSIQVQRQEKIMPGTLQNANENLLISPVEKLSRGTSTSMVNEEGPIVEDRTPTDAKDFLPRTCGLYKLAHVGLSATLGETLAAVLGLFLGWPGFVGGIPAGVPSPAEVSRARASRTGACVEADEPAEVPVRRG</sequence>
<organism evidence="8 9">
    <name type="scientific">Colocasia esculenta</name>
    <name type="common">Wild taro</name>
    <name type="synonym">Arum esculentum</name>
    <dbReference type="NCBI Taxonomy" id="4460"/>
    <lineage>
        <taxon>Eukaryota</taxon>
        <taxon>Viridiplantae</taxon>
        <taxon>Streptophyta</taxon>
        <taxon>Embryophyta</taxon>
        <taxon>Tracheophyta</taxon>
        <taxon>Spermatophyta</taxon>
        <taxon>Magnoliopsida</taxon>
        <taxon>Liliopsida</taxon>
        <taxon>Araceae</taxon>
        <taxon>Aroideae</taxon>
        <taxon>Colocasieae</taxon>
        <taxon>Colocasia</taxon>
    </lineage>
</organism>
<feature type="compositionally biased region" description="Polar residues" evidence="6">
    <location>
        <begin position="79"/>
        <end position="110"/>
    </location>
</feature>
<keyword evidence="9" id="KW-1185">Reference proteome</keyword>